<dbReference type="InterPro" id="IPR029052">
    <property type="entry name" value="Metallo-depent_PP-like"/>
</dbReference>
<keyword evidence="4" id="KW-0472">Membrane</keyword>
<accession>A0A9D2J5J4</accession>
<dbReference type="Gene3D" id="2.60.120.200">
    <property type="match status" value="1"/>
</dbReference>
<protein>
    <submittedName>
        <fullName evidence="7">Metallophosphoesterase</fullName>
    </submittedName>
</protein>
<dbReference type="Pfam" id="PF00149">
    <property type="entry name" value="Metallophos"/>
    <property type="match status" value="1"/>
</dbReference>
<feature type="compositionally biased region" description="Gly residues" evidence="3">
    <location>
        <begin position="991"/>
        <end position="1014"/>
    </location>
</feature>
<dbReference type="AlphaFoldDB" id="A0A9D2J5J4"/>
<keyword evidence="1 5" id="KW-0732">Signal</keyword>
<comment type="caution">
    <text evidence="7">The sequence shown here is derived from an EMBL/GenBank/DDBJ whole genome shotgun (WGS) entry which is preliminary data.</text>
</comment>
<sequence length="1067" mass="112587">MARTHRTPHVSASPLRRTLSAALAGLLMLGLWSSSAAAEPSPGQAMAPEPDLLDVNLAGQTFQDAAMDREPTVVGSEPPIATGPALGRPVATFDGSNAVRYDVPGIYDTGELTVECTIRVGGPEAEVDDRNNFCGSKEAGGFSLNAGDQVKVLLNVDGTYYTVEADIAHGVWYHVTGVWDGATLALYLNGELVDEVAAEGEQIKTPSAEYFYLAADTDPAGDPEFLVTGQLAQAALYSSALSAEEVESRYAQVFAEQTDDEPSFELISPDPDSRLTAPTTLAADVQHADLLAGALSLSLDGEQVGLGDEIGPGLTRGDHTLTYEGLDRLGRAITGDVTITSAAIPTGDGTTQSSGDGSAQLTARATHPTGGALRTTFLDGDVSAAEQAESGSIPASEFDRVSGVAGDVELDQASAVDDPLLPADGTEFDTAASTDIPALRAEVPFTSAGQSVVWRGNVDPAREVHLLLLSTETGRYEVADSARGSADGQIELSIPATDENDVDGMVRTLVVGVDPFADDLDNPVEDGFEDPDSIDFSLMHITDSQYMVGAATNPNKPPAEQDEWLAGHQDSYRWLAEHGAEHEVEFVAHTGDLVDTWANDSDRDRAIAQFELASQSQEILEETGIPNAVLPGNHDNLNGEESGPDSLYNSYFGPERYEQLAQSEGWQQRDAEYHPWQAGDNDNGYVLFSAGGEEFVVVTLGYRVTEEEADWASGVFDEYSSRNGIIMTHAAHKTSSQPDGRDGVRSADGEIISERVMAQNPNVMLLLAGHVTGVTINVRQDVGQNGNNVVELTHDYQGYRIGTDHLGLTDIGNYDGDTPVTFGATFFRLLQFDLDRGELSVDTYSAYLDEFGATDYDTDERYNGEEDDFRVPIQTQGRTTAFTTDALLGLTPTDTIIGAVTHDSGEDATVTWDDLDDGVPYGWFAVTRDVVETDDAERLRTMALTSTAQADLDEGIVQFGMFTGTRQAQGGEPLPTEPDPELPADPARGSPGPGAGAAPGGGGAASVRGPGEGSAPGHPAPGQLPTSAAAGGSSPGLASTGAAELPLLLAASILLLTGVLIRRKARA</sequence>
<evidence type="ECO:0000256" key="5">
    <source>
        <dbReference type="SAM" id="SignalP"/>
    </source>
</evidence>
<dbReference type="Pfam" id="PF13385">
    <property type="entry name" value="Laminin_G_3"/>
    <property type="match status" value="1"/>
</dbReference>
<name>A0A9D2J5J4_9MICO</name>
<reference evidence="7" key="2">
    <citation type="submission" date="2021-04" db="EMBL/GenBank/DDBJ databases">
        <authorList>
            <person name="Gilroy R."/>
        </authorList>
    </citation>
    <scope>NUCLEOTIDE SEQUENCE</scope>
    <source>
        <strain evidence="7">ChiGjej4B4-7305</strain>
    </source>
</reference>
<dbReference type="SUPFAM" id="SSF49899">
    <property type="entry name" value="Concanavalin A-like lectins/glucanases"/>
    <property type="match status" value="1"/>
</dbReference>
<feature type="compositionally biased region" description="Low complexity" evidence="3">
    <location>
        <begin position="1024"/>
        <end position="1038"/>
    </location>
</feature>
<evidence type="ECO:0000256" key="4">
    <source>
        <dbReference type="SAM" id="Phobius"/>
    </source>
</evidence>
<dbReference type="InterPro" id="IPR013320">
    <property type="entry name" value="ConA-like_dom_sf"/>
</dbReference>
<dbReference type="Gene3D" id="3.60.21.10">
    <property type="match status" value="1"/>
</dbReference>
<feature type="chain" id="PRO_5038735367" evidence="5">
    <location>
        <begin position="39"/>
        <end position="1067"/>
    </location>
</feature>
<dbReference type="SMART" id="SM00560">
    <property type="entry name" value="LamGL"/>
    <property type="match status" value="1"/>
</dbReference>
<evidence type="ECO:0000256" key="3">
    <source>
        <dbReference type="SAM" id="MobiDB-lite"/>
    </source>
</evidence>
<dbReference type="InterPro" id="IPR004843">
    <property type="entry name" value="Calcineurin-like_PHP"/>
</dbReference>
<evidence type="ECO:0000259" key="6">
    <source>
        <dbReference type="SMART" id="SM00560"/>
    </source>
</evidence>
<dbReference type="PANTHER" id="PTHR43143:SF5">
    <property type="entry name" value="SECRETED PROTEIN"/>
    <property type="match status" value="1"/>
</dbReference>
<feature type="compositionally biased region" description="Low complexity" evidence="3">
    <location>
        <begin position="346"/>
        <end position="358"/>
    </location>
</feature>
<dbReference type="PANTHER" id="PTHR43143">
    <property type="entry name" value="METALLOPHOSPHOESTERASE, CALCINEURIN SUPERFAMILY"/>
    <property type="match status" value="1"/>
</dbReference>
<dbReference type="GO" id="GO:0016787">
    <property type="term" value="F:hydrolase activity"/>
    <property type="evidence" value="ECO:0007669"/>
    <property type="project" value="InterPro"/>
</dbReference>
<reference evidence="7" key="1">
    <citation type="journal article" date="2021" name="PeerJ">
        <title>Extensive microbial diversity within the chicken gut microbiome revealed by metagenomics and culture.</title>
        <authorList>
            <person name="Gilroy R."/>
            <person name="Ravi A."/>
            <person name="Getino M."/>
            <person name="Pursley I."/>
            <person name="Horton D.L."/>
            <person name="Alikhan N.F."/>
            <person name="Baker D."/>
            <person name="Gharbi K."/>
            <person name="Hall N."/>
            <person name="Watson M."/>
            <person name="Adriaenssens E.M."/>
            <person name="Foster-Nyarko E."/>
            <person name="Jarju S."/>
            <person name="Secka A."/>
            <person name="Antonio M."/>
            <person name="Oren A."/>
            <person name="Chaudhuri R.R."/>
            <person name="La Ragione R."/>
            <person name="Hildebrand F."/>
            <person name="Pallen M.J."/>
        </authorList>
    </citation>
    <scope>NUCLEOTIDE SEQUENCE</scope>
    <source>
        <strain evidence="7">ChiGjej4B4-7305</strain>
    </source>
</reference>
<dbReference type="Proteomes" id="UP000824037">
    <property type="component" value="Unassembled WGS sequence"/>
</dbReference>
<keyword evidence="2" id="KW-1015">Disulfide bond</keyword>
<evidence type="ECO:0000313" key="7">
    <source>
        <dbReference type="EMBL" id="HIZ37805.1"/>
    </source>
</evidence>
<feature type="region of interest" description="Disordered" evidence="3">
    <location>
        <begin position="966"/>
        <end position="1038"/>
    </location>
</feature>
<dbReference type="InterPro" id="IPR006558">
    <property type="entry name" value="LamG-like"/>
</dbReference>
<evidence type="ECO:0000256" key="1">
    <source>
        <dbReference type="ARBA" id="ARBA00022729"/>
    </source>
</evidence>
<evidence type="ECO:0000313" key="8">
    <source>
        <dbReference type="Proteomes" id="UP000824037"/>
    </source>
</evidence>
<dbReference type="SUPFAM" id="SSF56300">
    <property type="entry name" value="Metallo-dependent phosphatases"/>
    <property type="match status" value="1"/>
</dbReference>
<feature type="domain" description="LamG-like jellyroll fold" evidence="6">
    <location>
        <begin position="110"/>
        <end position="244"/>
    </location>
</feature>
<feature type="region of interest" description="Disordered" evidence="3">
    <location>
        <begin position="344"/>
        <end position="371"/>
    </location>
</feature>
<organism evidence="7 8">
    <name type="scientific">Candidatus Ruania gallistercoris</name>
    <dbReference type="NCBI Taxonomy" id="2838746"/>
    <lineage>
        <taxon>Bacteria</taxon>
        <taxon>Bacillati</taxon>
        <taxon>Actinomycetota</taxon>
        <taxon>Actinomycetes</taxon>
        <taxon>Micrococcales</taxon>
        <taxon>Ruaniaceae</taxon>
        <taxon>Ruania</taxon>
    </lineage>
</organism>
<dbReference type="EMBL" id="DXBY01000322">
    <property type="protein sequence ID" value="HIZ37805.1"/>
    <property type="molecule type" value="Genomic_DNA"/>
</dbReference>
<keyword evidence="4" id="KW-0812">Transmembrane</keyword>
<feature type="signal peptide" evidence="5">
    <location>
        <begin position="1"/>
        <end position="38"/>
    </location>
</feature>
<evidence type="ECO:0000256" key="2">
    <source>
        <dbReference type="ARBA" id="ARBA00023157"/>
    </source>
</evidence>
<proteinExistence type="predicted"/>
<keyword evidence="4" id="KW-1133">Transmembrane helix</keyword>
<dbReference type="InterPro" id="IPR051918">
    <property type="entry name" value="STPP_CPPED1"/>
</dbReference>
<gene>
    <name evidence="7" type="ORF">H9815_18670</name>
</gene>
<feature type="transmembrane region" description="Helical" evidence="4">
    <location>
        <begin position="1043"/>
        <end position="1061"/>
    </location>
</feature>